<proteinExistence type="predicted"/>
<dbReference type="EMBL" id="JAQQWI010000002">
    <property type="protein sequence ID" value="KAK8037814.1"/>
    <property type="molecule type" value="Genomic_DNA"/>
</dbReference>
<name>A0ABR1SU17_9PEZI</name>
<evidence type="ECO:0000256" key="1">
    <source>
        <dbReference type="SAM" id="MobiDB-lite"/>
    </source>
</evidence>
<dbReference type="Proteomes" id="UP001396898">
    <property type="component" value="Unassembled WGS sequence"/>
</dbReference>
<feature type="compositionally biased region" description="Basic and acidic residues" evidence="1">
    <location>
        <begin position="1"/>
        <end position="33"/>
    </location>
</feature>
<accession>A0ABR1SU17</accession>
<comment type="caution">
    <text evidence="2">The sequence shown here is derived from an EMBL/GenBank/DDBJ whole genome shotgun (WGS) entry which is preliminary data.</text>
</comment>
<gene>
    <name evidence="2" type="ORF">PG991_001160</name>
</gene>
<feature type="compositionally biased region" description="Polar residues" evidence="1">
    <location>
        <begin position="36"/>
        <end position="52"/>
    </location>
</feature>
<evidence type="ECO:0000313" key="3">
    <source>
        <dbReference type="Proteomes" id="UP001396898"/>
    </source>
</evidence>
<reference evidence="2 3" key="1">
    <citation type="submission" date="2023-01" db="EMBL/GenBank/DDBJ databases">
        <title>Analysis of 21 Apiospora genomes using comparative genomics revels a genus with tremendous synthesis potential of carbohydrate active enzymes and secondary metabolites.</title>
        <authorList>
            <person name="Sorensen T."/>
        </authorList>
    </citation>
    <scope>NUCLEOTIDE SEQUENCE [LARGE SCALE GENOMIC DNA]</scope>
    <source>
        <strain evidence="2 3">CBS 20057</strain>
    </source>
</reference>
<keyword evidence="3" id="KW-1185">Reference proteome</keyword>
<protein>
    <submittedName>
        <fullName evidence="2">Uncharacterized protein</fullName>
    </submittedName>
</protein>
<organism evidence="2 3">
    <name type="scientific">Apiospora marii</name>
    <dbReference type="NCBI Taxonomy" id="335849"/>
    <lineage>
        <taxon>Eukaryota</taxon>
        <taxon>Fungi</taxon>
        <taxon>Dikarya</taxon>
        <taxon>Ascomycota</taxon>
        <taxon>Pezizomycotina</taxon>
        <taxon>Sordariomycetes</taxon>
        <taxon>Xylariomycetidae</taxon>
        <taxon>Amphisphaeriales</taxon>
        <taxon>Apiosporaceae</taxon>
        <taxon>Apiospora</taxon>
    </lineage>
</organism>
<evidence type="ECO:0000313" key="2">
    <source>
        <dbReference type="EMBL" id="KAK8037814.1"/>
    </source>
</evidence>
<sequence length="337" mass="37476">MPDDSVMRKRQADSSGWDADHDMKRIRREKPLADQENISQQSFGSRVLSSLSDRFRSPSPSPTITHSAVDSRPHQSFGETLEIRTDSKGEKVIDTCFGVVITTPTCFANGRERMSSVAVRLDSCGTFLKIHEEATDKYLGLLNMSTLCELMDSVTIRLKAHMSPVKEPAPPRKPKWSRGAVPGPTTEYNLRIVVEGSNEDGQAVGRLLSGADLFLQHPSASECDPSLVYSNPQFLILPGGGMPTLEDLVIEDIDQELRSKQLDDTAKARLLRMFDDANVTVSNAISDISPSPRLRTSLMPHQLKALSMMVERESGVIESEQFPLLWVRDRNEPDQIL</sequence>
<feature type="region of interest" description="Disordered" evidence="1">
    <location>
        <begin position="1"/>
        <end position="75"/>
    </location>
</feature>